<evidence type="ECO:0000313" key="2">
    <source>
        <dbReference type="EMBL" id="OLQ92673.1"/>
    </source>
</evidence>
<accession>A0A1Q9HP71</accession>
<comment type="caution">
    <text evidence="2">The sequence shown here is derived from an EMBL/GenBank/DDBJ whole genome shotgun (WGS) entry which is preliminary data.</text>
</comment>
<gene>
    <name evidence="3" type="ORF">BIY20_00640</name>
    <name evidence="2" type="ORF">BIY22_15225</name>
</gene>
<sequence length="203" mass="22329">MATPLVSNSAQGYTLVEVLLAASIGVIAISTIGAVFISAQRVADEKSQQLYLLQALSSTFQTIEEDIQRAGFDNYHGQSLMLDGASQVIELHNSADFGLAYYRPMSDGKNYRSVRYYLDGEKLVVCEQGASSKEGIKSRLAIASCRSMLDEKRIHITAFSMVATPLSSATASSAIYRLRLSAHTSDSLYMRTLEVDVKQRNWQ</sequence>
<dbReference type="EMBL" id="MJMH01000111">
    <property type="protein sequence ID" value="OLQ94832.1"/>
    <property type="molecule type" value="Genomic_DNA"/>
</dbReference>
<dbReference type="Proteomes" id="UP000186039">
    <property type="component" value="Unassembled WGS sequence"/>
</dbReference>
<name>A0A1Q9HP71_9VIBR</name>
<feature type="transmembrane region" description="Helical" evidence="1">
    <location>
        <begin position="12"/>
        <end position="37"/>
    </location>
</feature>
<keyword evidence="1" id="KW-0472">Membrane</keyword>
<keyword evidence="1" id="KW-1133">Transmembrane helix</keyword>
<keyword evidence="1" id="KW-0812">Transmembrane</keyword>
<evidence type="ECO:0000313" key="5">
    <source>
        <dbReference type="Proteomes" id="UP000186313"/>
    </source>
</evidence>
<dbReference type="RefSeq" id="WP_075706326.1">
    <property type="nucleotide sequence ID" value="NZ_AP019654.1"/>
</dbReference>
<dbReference type="STRING" id="1381081.BIY22_15225"/>
<proteinExistence type="predicted"/>
<organism evidence="2 5">
    <name type="scientific">Vibrio panuliri</name>
    <dbReference type="NCBI Taxonomy" id="1381081"/>
    <lineage>
        <taxon>Bacteria</taxon>
        <taxon>Pseudomonadati</taxon>
        <taxon>Pseudomonadota</taxon>
        <taxon>Gammaproteobacteria</taxon>
        <taxon>Vibrionales</taxon>
        <taxon>Vibrionaceae</taxon>
        <taxon>Vibrio</taxon>
    </lineage>
</organism>
<dbReference type="Proteomes" id="UP000186313">
    <property type="component" value="Unassembled WGS sequence"/>
</dbReference>
<keyword evidence="4" id="KW-1185">Reference proteome</keyword>
<evidence type="ECO:0000313" key="4">
    <source>
        <dbReference type="Proteomes" id="UP000186039"/>
    </source>
</evidence>
<dbReference type="InterPro" id="IPR012902">
    <property type="entry name" value="N_methyl_site"/>
</dbReference>
<protein>
    <recommendedName>
        <fullName evidence="6">Pilus assembly protein PilW</fullName>
    </recommendedName>
</protein>
<evidence type="ECO:0008006" key="6">
    <source>
        <dbReference type="Google" id="ProtNLM"/>
    </source>
</evidence>
<reference evidence="4 5" key="1">
    <citation type="submission" date="2016-09" db="EMBL/GenBank/DDBJ databases">
        <title>Genomic Taxonomy of the Vibrionaceae.</title>
        <authorList>
            <person name="Gonzalez-Castillo A."/>
            <person name="Gomez-Gil B."/>
            <person name="Enciso-Ibarra K."/>
        </authorList>
    </citation>
    <scope>NUCLEOTIDE SEQUENCE [LARGE SCALE GENOMIC DNA]</scope>
    <source>
        <strain evidence="3 4">CAIM 1902</strain>
        <strain evidence="2 5">CAIM 703</strain>
    </source>
</reference>
<evidence type="ECO:0000256" key="1">
    <source>
        <dbReference type="SAM" id="Phobius"/>
    </source>
</evidence>
<dbReference type="EMBL" id="MJMJ01000002">
    <property type="protein sequence ID" value="OLQ92673.1"/>
    <property type="molecule type" value="Genomic_DNA"/>
</dbReference>
<dbReference type="AlphaFoldDB" id="A0A1Q9HP71"/>
<dbReference type="PROSITE" id="PS00409">
    <property type="entry name" value="PROKAR_NTER_METHYL"/>
    <property type="match status" value="1"/>
</dbReference>
<evidence type="ECO:0000313" key="3">
    <source>
        <dbReference type="EMBL" id="OLQ94832.1"/>
    </source>
</evidence>